<dbReference type="InterPro" id="IPR008146">
    <property type="entry name" value="Gln_synth_cat_dom"/>
</dbReference>
<evidence type="ECO:0000256" key="3">
    <source>
        <dbReference type="ARBA" id="ARBA00022842"/>
    </source>
</evidence>
<dbReference type="GO" id="GO:0006542">
    <property type="term" value="P:glutamine biosynthetic process"/>
    <property type="evidence" value="ECO:0007669"/>
    <property type="project" value="InterPro"/>
</dbReference>
<dbReference type="InterPro" id="IPR014746">
    <property type="entry name" value="Gln_synth/guanido_kin_cat_dom"/>
</dbReference>
<dbReference type="SUPFAM" id="SSF55931">
    <property type="entry name" value="Glutamine synthetase/guanido kinase"/>
    <property type="match status" value="1"/>
</dbReference>
<organism evidence="7">
    <name type="scientific">Mesorhizobium sp. R88B</name>
    <dbReference type="NCBI Taxonomy" id="418407"/>
    <lineage>
        <taxon>Bacteria</taxon>
        <taxon>Pseudomonadati</taxon>
        <taxon>Pseudomonadota</taxon>
        <taxon>Alphaproteobacteria</taxon>
        <taxon>Hyphomicrobiales</taxon>
        <taxon>Phyllobacteriaceae</taxon>
        <taxon>Mesorhizobium</taxon>
    </lineage>
</organism>
<comment type="similarity">
    <text evidence="4 5">Belongs to the glutamine synthetase family.</text>
</comment>
<dbReference type="SUPFAM" id="SSF54368">
    <property type="entry name" value="Glutamine synthetase, N-terminal domain"/>
    <property type="match status" value="1"/>
</dbReference>
<dbReference type="PANTHER" id="PTHR43785:SF12">
    <property type="entry name" value="TYPE-1 GLUTAMINE SYNTHETASE 2"/>
    <property type="match status" value="1"/>
</dbReference>
<feature type="domain" description="GS catalytic" evidence="6">
    <location>
        <begin position="147"/>
        <end position="480"/>
    </location>
</feature>
<keyword evidence="3" id="KW-0460">Magnesium</keyword>
<reference evidence="7" key="1">
    <citation type="journal article" date="2007" name="Environ. Microbiol.">
        <title>Ferrichrome utilization in a mesorhizobial population: microevolution of a three-locus system.</title>
        <authorList>
            <person name="Carlton T.M."/>
            <person name="Sullivan J.T."/>
            <person name="Stuart G.S."/>
            <person name="Hutt K."/>
            <person name="Lamont I.L."/>
            <person name="Ronson C.W."/>
        </authorList>
    </citation>
    <scope>NUCLEOTIDE SEQUENCE</scope>
    <source>
        <strain evidence="7">R88B</strain>
    </source>
</reference>
<dbReference type="GO" id="GO:0006598">
    <property type="term" value="P:polyamine catabolic process"/>
    <property type="evidence" value="ECO:0007669"/>
    <property type="project" value="TreeGrafter"/>
</dbReference>
<dbReference type="PROSITE" id="PS51987">
    <property type="entry name" value="GS_CATALYTIC"/>
    <property type="match status" value="1"/>
</dbReference>
<evidence type="ECO:0000256" key="4">
    <source>
        <dbReference type="PROSITE-ProRule" id="PRU01331"/>
    </source>
</evidence>
<evidence type="ECO:0000259" key="6">
    <source>
        <dbReference type="PROSITE" id="PS51987"/>
    </source>
</evidence>
<comment type="cofactor">
    <cofactor evidence="1">
        <name>Mg(2+)</name>
        <dbReference type="ChEBI" id="CHEBI:18420"/>
    </cofactor>
</comment>
<evidence type="ECO:0000256" key="2">
    <source>
        <dbReference type="ARBA" id="ARBA00022598"/>
    </source>
</evidence>
<proteinExistence type="inferred from homology"/>
<dbReference type="AlphaFoldDB" id="A2I7T4"/>
<keyword evidence="2" id="KW-0436">Ligase</keyword>
<dbReference type="Pfam" id="PF00120">
    <property type="entry name" value="Gln-synt_C"/>
    <property type="match status" value="1"/>
</dbReference>
<accession>A2I7T4</accession>
<dbReference type="PANTHER" id="PTHR43785">
    <property type="entry name" value="GAMMA-GLUTAMYLPUTRESCINE SYNTHETASE"/>
    <property type="match status" value="1"/>
</dbReference>
<dbReference type="Gene3D" id="3.30.590.10">
    <property type="entry name" value="Glutamine synthetase/guanido kinase, catalytic domain"/>
    <property type="match status" value="1"/>
</dbReference>
<evidence type="ECO:0000256" key="1">
    <source>
        <dbReference type="ARBA" id="ARBA00001946"/>
    </source>
</evidence>
<name>A2I7T4_9HYPH</name>
<sequence length="480" mass="52341">MLFENSQAFFTRDSAADQAWALRKPEVLKLSDAIADVLSWLESRNDIQSLRAAVCDLNGVMRGKRIPVEQARKALEGKLRMPYSLIGLDIWGEDIEGNTLVFSTGDADGLCQWTGRGILPVEWTAHPTALVPLWLADENGAPYLGDPRRALARILDRYKALGLTPVAATELEFYLVDPQSQRPVGPVSPVTGRRLDSDAALSIDEIDDFESFIHDVYEACRAQDIPVDTAIAENGVGQFEINLNHVADALRAADDAVLFKRTVKGIARKHGFAACFMAKPYGDRAGNGFHVHFSLVDAEGRNVFDDGTDQGSEIMRHAVGGLLAAMAESTLVFAPHFNSYRRLRPRSYAPTAVAWGYENRMVAIRIPGGPTGARRIEHRVSGADANPYLVLAAILGAALIGIERQMSPGDPIGNDGQGVVPAKLPPDWASAIATFESGTHVAEIFPAILRDSFVACKRQELNTFALNVSDFEIETYLESV</sequence>
<dbReference type="SMART" id="SM01230">
    <property type="entry name" value="Gln-synt_C"/>
    <property type="match status" value="1"/>
</dbReference>
<protein>
    <submittedName>
        <fullName evidence="7">Glutamine synthetase</fullName>
    </submittedName>
</protein>
<dbReference type="InterPro" id="IPR027303">
    <property type="entry name" value="Gln_synth_gly_rich_site"/>
</dbReference>
<evidence type="ECO:0000256" key="5">
    <source>
        <dbReference type="RuleBase" id="RU000384"/>
    </source>
</evidence>
<dbReference type="EMBL" id="EF157848">
    <property type="protein sequence ID" value="ABM65842.1"/>
    <property type="molecule type" value="Genomic_DNA"/>
</dbReference>
<dbReference type="PROSITE" id="PS00181">
    <property type="entry name" value="GLNA_ATP"/>
    <property type="match status" value="1"/>
</dbReference>
<evidence type="ECO:0000313" key="7">
    <source>
        <dbReference type="EMBL" id="ABM65842.1"/>
    </source>
</evidence>
<dbReference type="InterPro" id="IPR036651">
    <property type="entry name" value="Gln_synt_N_sf"/>
</dbReference>
<dbReference type="GO" id="GO:0004356">
    <property type="term" value="F:glutamine synthetase activity"/>
    <property type="evidence" value="ECO:0007669"/>
    <property type="project" value="InterPro"/>
</dbReference>